<feature type="region of interest" description="Disordered" evidence="1">
    <location>
        <begin position="156"/>
        <end position="175"/>
    </location>
</feature>
<feature type="region of interest" description="Disordered" evidence="1">
    <location>
        <begin position="122"/>
        <end position="150"/>
    </location>
</feature>
<evidence type="ECO:0000256" key="1">
    <source>
        <dbReference type="SAM" id="MobiDB-lite"/>
    </source>
</evidence>
<dbReference type="AlphaFoldDB" id="A0A5P1ES19"/>
<accession>A0A5P1ES19</accession>
<feature type="compositionally biased region" description="Low complexity" evidence="1">
    <location>
        <begin position="156"/>
        <end position="172"/>
    </location>
</feature>
<feature type="region of interest" description="Disordered" evidence="1">
    <location>
        <begin position="1"/>
        <end position="20"/>
    </location>
</feature>
<evidence type="ECO:0000313" key="3">
    <source>
        <dbReference type="Proteomes" id="UP000243459"/>
    </source>
</evidence>
<sequence>MTVASSSAPAQSSSNGGRPQKAYLGKCQGCNTQGHVISQCNLFRQQFPHVTPPRDNNKPQVRMATAAPTTRDNNKPQVRMATAAPTTGAWLMDSGASHHITSDLANLALHHTYDGTEEVVIGDVAPPTSPRFTSPLPHPTNSSNHMSASLASSDSASASFSSSSESVQSQTSLPHKITAEQSLSGAESLDAPPARTIITRNVVVKKNGVGNVADDDGDKRKKMKGEKNFDLFGDLLRTEHYSMSAQVKPEQITLLEFVSVTGGLLNFISID</sequence>
<feature type="compositionally biased region" description="Low complexity" evidence="1">
    <location>
        <begin position="1"/>
        <end position="14"/>
    </location>
</feature>
<dbReference type="Gramene" id="ONK68838">
    <property type="protein sequence ID" value="ONK68838"/>
    <property type="gene ID" value="A4U43_C05F16540"/>
</dbReference>
<keyword evidence="3" id="KW-1185">Reference proteome</keyword>
<evidence type="ECO:0000313" key="2">
    <source>
        <dbReference type="EMBL" id="ONK68838.1"/>
    </source>
</evidence>
<gene>
    <name evidence="2" type="ORF">A4U43_C05F16540</name>
</gene>
<proteinExistence type="predicted"/>
<dbReference type="Proteomes" id="UP000243459">
    <property type="component" value="Chromosome 5"/>
</dbReference>
<reference evidence="3" key="1">
    <citation type="journal article" date="2017" name="Nat. Commun.">
        <title>The asparagus genome sheds light on the origin and evolution of a young Y chromosome.</title>
        <authorList>
            <person name="Harkess A."/>
            <person name="Zhou J."/>
            <person name="Xu C."/>
            <person name="Bowers J.E."/>
            <person name="Van der Hulst R."/>
            <person name="Ayyampalayam S."/>
            <person name="Mercati F."/>
            <person name="Riccardi P."/>
            <person name="McKain M.R."/>
            <person name="Kakrana A."/>
            <person name="Tang H."/>
            <person name="Ray J."/>
            <person name="Groenendijk J."/>
            <person name="Arikit S."/>
            <person name="Mathioni S.M."/>
            <person name="Nakano M."/>
            <person name="Shan H."/>
            <person name="Telgmann-Rauber A."/>
            <person name="Kanno A."/>
            <person name="Yue Z."/>
            <person name="Chen H."/>
            <person name="Li W."/>
            <person name="Chen Y."/>
            <person name="Xu X."/>
            <person name="Zhang Y."/>
            <person name="Luo S."/>
            <person name="Chen H."/>
            <person name="Gao J."/>
            <person name="Mao Z."/>
            <person name="Pires J.C."/>
            <person name="Luo M."/>
            <person name="Kudrna D."/>
            <person name="Wing R.A."/>
            <person name="Meyers B.C."/>
            <person name="Yi K."/>
            <person name="Kong H."/>
            <person name="Lavrijsen P."/>
            <person name="Sunseri F."/>
            <person name="Falavigna A."/>
            <person name="Ye Y."/>
            <person name="Leebens-Mack J.H."/>
            <person name="Chen G."/>
        </authorList>
    </citation>
    <scope>NUCLEOTIDE SEQUENCE [LARGE SCALE GENOMIC DNA]</scope>
    <source>
        <strain evidence="3">cv. DH0086</strain>
    </source>
</reference>
<evidence type="ECO:0008006" key="4">
    <source>
        <dbReference type="Google" id="ProtNLM"/>
    </source>
</evidence>
<organism evidence="2 3">
    <name type="scientific">Asparagus officinalis</name>
    <name type="common">Garden asparagus</name>
    <dbReference type="NCBI Taxonomy" id="4686"/>
    <lineage>
        <taxon>Eukaryota</taxon>
        <taxon>Viridiplantae</taxon>
        <taxon>Streptophyta</taxon>
        <taxon>Embryophyta</taxon>
        <taxon>Tracheophyta</taxon>
        <taxon>Spermatophyta</taxon>
        <taxon>Magnoliopsida</taxon>
        <taxon>Liliopsida</taxon>
        <taxon>Asparagales</taxon>
        <taxon>Asparagaceae</taxon>
        <taxon>Asparagoideae</taxon>
        <taxon>Asparagus</taxon>
    </lineage>
</organism>
<name>A0A5P1ES19_ASPOF</name>
<dbReference type="EMBL" id="CM007385">
    <property type="protein sequence ID" value="ONK68838.1"/>
    <property type="molecule type" value="Genomic_DNA"/>
</dbReference>
<protein>
    <recommendedName>
        <fullName evidence="4">CCHC-type domain-containing protein</fullName>
    </recommendedName>
</protein>